<feature type="transmembrane region" description="Helical" evidence="7">
    <location>
        <begin position="120"/>
        <end position="141"/>
    </location>
</feature>
<feature type="domain" description="EamA" evidence="8">
    <location>
        <begin position="144"/>
        <end position="277"/>
    </location>
</feature>
<keyword evidence="4 7" id="KW-0812">Transmembrane</keyword>
<comment type="similarity">
    <text evidence="2">Belongs to the EamA transporter family.</text>
</comment>
<keyword evidence="6 7" id="KW-0472">Membrane</keyword>
<dbReference type="Proteomes" id="UP000243784">
    <property type="component" value="Chromosome"/>
</dbReference>
<gene>
    <name evidence="9" type="ORF">A4Z71_01520</name>
</gene>
<dbReference type="SUPFAM" id="SSF103481">
    <property type="entry name" value="Multidrug resistance efflux transporter EmrE"/>
    <property type="match status" value="2"/>
</dbReference>
<feature type="transmembrane region" description="Helical" evidence="7">
    <location>
        <begin position="173"/>
        <end position="193"/>
    </location>
</feature>
<dbReference type="PANTHER" id="PTHR42920:SF5">
    <property type="entry name" value="EAMA DOMAIN-CONTAINING PROTEIN"/>
    <property type="match status" value="1"/>
</dbReference>
<reference evidence="9 10" key="1">
    <citation type="journal article" date="2016" name="Biochim. Biophys. Acta">
        <title>Photochemical characterization of actinorhodopsin and its functional existence in the natural host.</title>
        <authorList>
            <person name="Nakamura S."/>
            <person name="Kikukawa T."/>
            <person name="Tamogami J."/>
            <person name="Kamiya M."/>
            <person name="Aizawa T."/>
            <person name="Hahn M.W."/>
            <person name="Ihara K."/>
            <person name="Kamo N."/>
            <person name="Demura M."/>
        </authorList>
    </citation>
    <scope>NUCLEOTIDE SEQUENCE [LARGE SCALE GENOMIC DNA]</scope>
    <source>
        <strain evidence="9 10">MWH-Dar1</strain>
    </source>
</reference>
<feature type="transmembrane region" description="Helical" evidence="7">
    <location>
        <begin position="205"/>
        <end position="223"/>
    </location>
</feature>
<comment type="subcellular location">
    <subcellularLocation>
        <location evidence="1">Cell membrane</location>
        <topology evidence="1">Multi-pass membrane protein</topology>
    </subcellularLocation>
</comment>
<keyword evidence="10" id="KW-1185">Reference proteome</keyword>
<accession>A0A1D9DY30</accession>
<dbReference type="InterPro" id="IPR051258">
    <property type="entry name" value="Diverse_Substrate_Transporter"/>
</dbReference>
<feature type="transmembrane region" description="Helical" evidence="7">
    <location>
        <begin position="91"/>
        <end position="113"/>
    </location>
</feature>
<evidence type="ECO:0000313" key="9">
    <source>
        <dbReference type="EMBL" id="AOY55711.1"/>
    </source>
</evidence>
<dbReference type="PANTHER" id="PTHR42920">
    <property type="entry name" value="OS03G0707200 PROTEIN-RELATED"/>
    <property type="match status" value="1"/>
</dbReference>
<dbReference type="KEGG" id="rpla:A4Z71_01520"/>
<evidence type="ECO:0000313" key="10">
    <source>
        <dbReference type="Proteomes" id="UP000243784"/>
    </source>
</evidence>
<dbReference type="RefSeq" id="WP_070954223.1">
    <property type="nucleotide sequence ID" value="NZ_CP015208.1"/>
</dbReference>
<dbReference type="Pfam" id="PF00892">
    <property type="entry name" value="EamA"/>
    <property type="match status" value="2"/>
</dbReference>
<evidence type="ECO:0000259" key="8">
    <source>
        <dbReference type="Pfam" id="PF00892"/>
    </source>
</evidence>
<dbReference type="GO" id="GO:0005886">
    <property type="term" value="C:plasma membrane"/>
    <property type="evidence" value="ECO:0007669"/>
    <property type="project" value="UniProtKB-SubCell"/>
</dbReference>
<feature type="transmembrane region" description="Helical" evidence="7">
    <location>
        <begin position="35"/>
        <end position="52"/>
    </location>
</feature>
<dbReference type="AlphaFoldDB" id="A0A1D9DY30"/>
<sequence>MKRTTVAGISLVLVAVTWGAAFVIMKPAIVQQPFYDFLATRFTIATLAMILVRPQVLRVIDRDLLKKGIPLGLMLGLGYVTQTIALELTTAAITGFLTGLYLVFTPIIAWLVLRHRVSKKVVFAIALATVGLAILSVSGFSIELGQIWGIICAVLFAAHIVGLSVWSPGKNTYALTVLQLGTVAAVCWVGALADGSYQAAPNQDVWFAIFFTAILSTAVAFFVQTWAQSIMDSSRVALILTTEVVFAAAISVGVGQEELSAKTLIGGGLMLIAMLIVEWPSRKERQLGADPLVH</sequence>
<feature type="transmembrane region" description="Helical" evidence="7">
    <location>
        <begin position="259"/>
        <end position="277"/>
    </location>
</feature>
<feature type="transmembrane region" description="Helical" evidence="7">
    <location>
        <begin position="64"/>
        <end position="85"/>
    </location>
</feature>
<dbReference type="STRING" id="535712.A4Z71_01520"/>
<feature type="domain" description="EamA" evidence="8">
    <location>
        <begin position="10"/>
        <end position="136"/>
    </location>
</feature>
<evidence type="ECO:0000256" key="1">
    <source>
        <dbReference type="ARBA" id="ARBA00004651"/>
    </source>
</evidence>
<evidence type="ECO:0000256" key="4">
    <source>
        <dbReference type="ARBA" id="ARBA00022692"/>
    </source>
</evidence>
<keyword evidence="3" id="KW-1003">Cell membrane</keyword>
<dbReference type="InterPro" id="IPR000620">
    <property type="entry name" value="EamA_dom"/>
</dbReference>
<keyword evidence="5 7" id="KW-1133">Transmembrane helix</keyword>
<proteinExistence type="inferred from homology"/>
<evidence type="ECO:0000256" key="3">
    <source>
        <dbReference type="ARBA" id="ARBA00022475"/>
    </source>
</evidence>
<dbReference type="OrthoDB" id="3182968at2"/>
<evidence type="ECO:0000256" key="2">
    <source>
        <dbReference type="ARBA" id="ARBA00007362"/>
    </source>
</evidence>
<dbReference type="EMBL" id="CP015208">
    <property type="protein sequence ID" value="AOY55711.1"/>
    <property type="molecule type" value="Genomic_DNA"/>
</dbReference>
<feature type="transmembrane region" description="Helical" evidence="7">
    <location>
        <begin position="235"/>
        <end position="253"/>
    </location>
</feature>
<feature type="transmembrane region" description="Helical" evidence="7">
    <location>
        <begin position="147"/>
        <end position="166"/>
    </location>
</feature>
<evidence type="ECO:0000256" key="6">
    <source>
        <dbReference type="ARBA" id="ARBA00023136"/>
    </source>
</evidence>
<organism evidence="9 10">
    <name type="scientific">Candidatus Rhodoluna planktonica</name>
    <dbReference type="NCBI Taxonomy" id="535712"/>
    <lineage>
        <taxon>Bacteria</taxon>
        <taxon>Bacillati</taxon>
        <taxon>Actinomycetota</taxon>
        <taxon>Actinomycetes</taxon>
        <taxon>Micrococcales</taxon>
        <taxon>Microbacteriaceae</taxon>
        <taxon>Luna cluster</taxon>
        <taxon>Luna-1 subcluster</taxon>
        <taxon>Rhodoluna</taxon>
    </lineage>
</organism>
<dbReference type="InterPro" id="IPR037185">
    <property type="entry name" value="EmrE-like"/>
</dbReference>
<evidence type="ECO:0000256" key="7">
    <source>
        <dbReference type="SAM" id="Phobius"/>
    </source>
</evidence>
<evidence type="ECO:0000256" key="5">
    <source>
        <dbReference type="ARBA" id="ARBA00022989"/>
    </source>
</evidence>
<name>A0A1D9DY30_9MICO</name>
<protein>
    <recommendedName>
        <fullName evidence="8">EamA domain-containing protein</fullName>
    </recommendedName>
</protein>